<protein>
    <submittedName>
        <fullName evidence="1">Uncharacterized protein</fullName>
    </submittedName>
</protein>
<evidence type="ECO:0000313" key="1">
    <source>
        <dbReference type="EMBL" id="JAD35469.1"/>
    </source>
</evidence>
<organism evidence="1">
    <name type="scientific">Arundo donax</name>
    <name type="common">Giant reed</name>
    <name type="synonym">Donax arundinaceus</name>
    <dbReference type="NCBI Taxonomy" id="35708"/>
    <lineage>
        <taxon>Eukaryota</taxon>
        <taxon>Viridiplantae</taxon>
        <taxon>Streptophyta</taxon>
        <taxon>Embryophyta</taxon>
        <taxon>Tracheophyta</taxon>
        <taxon>Spermatophyta</taxon>
        <taxon>Magnoliopsida</taxon>
        <taxon>Liliopsida</taxon>
        <taxon>Poales</taxon>
        <taxon>Poaceae</taxon>
        <taxon>PACMAD clade</taxon>
        <taxon>Arundinoideae</taxon>
        <taxon>Arundineae</taxon>
        <taxon>Arundo</taxon>
    </lineage>
</organism>
<sequence>MRATPLHRAVFRSRWTWCHKPMTALPFAEVLPKRCIAANSLLDY</sequence>
<reference evidence="1" key="1">
    <citation type="submission" date="2014-09" db="EMBL/GenBank/DDBJ databases">
        <authorList>
            <person name="Magalhaes I.L.F."/>
            <person name="Oliveira U."/>
            <person name="Santos F.R."/>
            <person name="Vidigal T.H.D.A."/>
            <person name="Brescovit A.D."/>
            <person name="Santos A.J."/>
        </authorList>
    </citation>
    <scope>NUCLEOTIDE SEQUENCE</scope>
    <source>
        <tissue evidence="1">Shoot tissue taken approximately 20 cm above the soil surface</tissue>
    </source>
</reference>
<name>A0A0A8Z7U4_ARUDO</name>
<accession>A0A0A8Z7U4</accession>
<dbReference type="EMBL" id="GBRH01262426">
    <property type="protein sequence ID" value="JAD35469.1"/>
    <property type="molecule type" value="Transcribed_RNA"/>
</dbReference>
<proteinExistence type="predicted"/>
<reference evidence="1" key="2">
    <citation type="journal article" date="2015" name="Data Brief">
        <title>Shoot transcriptome of the giant reed, Arundo donax.</title>
        <authorList>
            <person name="Barrero R.A."/>
            <person name="Guerrero F.D."/>
            <person name="Moolhuijzen P."/>
            <person name="Goolsby J.A."/>
            <person name="Tidwell J."/>
            <person name="Bellgard S.E."/>
            <person name="Bellgard M.I."/>
        </authorList>
    </citation>
    <scope>NUCLEOTIDE SEQUENCE</scope>
    <source>
        <tissue evidence="1">Shoot tissue taken approximately 20 cm above the soil surface</tissue>
    </source>
</reference>
<dbReference type="AlphaFoldDB" id="A0A0A8Z7U4"/>